<feature type="compositionally biased region" description="Pro residues" evidence="1">
    <location>
        <begin position="64"/>
        <end position="102"/>
    </location>
</feature>
<gene>
    <name evidence="3" type="ORF">H4W34_004843</name>
</gene>
<accession>A0ABR9JWQ5</accession>
<dbReference type="Proteomes" id="UP000627838">
    <property type="component" value="Unassembled WGS sequence"/>
</dbReference>
<feature type="compositionally biased region" description="Basic and acidic residues" evidence="1">
    <location>
        <begin position="15"/>
        <end position="26"/>
    </location>
</feature>
<evidence type="ECO:0000313" key="4">
    <source>
        <dbReference type="Proteomes" id="UP000627838"/>
    </source>
</evidence>
<reference evidence="3 4" key="1">
    <citation type="submission" date="2020-10" db="EMBL/GenBank/DDBJ databases">
        <title>Sequencing the genomes of 1000 actinobacteria strains.</title>
        <authorList>
            <person name="Klenk H.-P."/>
        </authorList>
    </citation>
    <scope>NUCLEOTIDE SEQUENCE [LARGE SCALE GENOMIC DNA]</scope>
    <source>
        <strain evidence="3 4">DSM 46744</strain>
    </source>
</reference>
<evidence type="ECO:0000256" key="1">
    <source>
        <dbReference type="SAM" id="MobiDB-lite"/>
    </source>
</evidence>
<feature type="transmembrane region" description="Helical" evidence="2">
    <location>
        <begin position="145"/>
        <end position="169"/>
    </location>
</feature>
<keyword evidence="2" id="KW-0472">Membrane</keyword>
<evidence type="ECO:0000256" key="2">
    <source>
        <dbReference type="SAM" id="Phobius"/>
    </source>
</evidence>
<evidence type="ECO:0008006" key="5">
    <source>
        <dbReference type="Google" id="ProtNLM"/>
    </source>
</evidence>
<keyword evidence="2" id="KW-0812">Transmembrane</keyword>
<feature type="compositionally biased region" description="Low complexity" evidence="1">
    <location>
        <begin position="27"/>
        <end position="48"/>
    </location>
</feature>
<keyword evidence="4" id="KW-1185">Reference proteome</keyword>
<protein>
    <recommendedName>
        <fullName evidence="5">Septum formation-related domain-containing protein</fullName>
    </recommendedName>
</protein>
<comment type="caution">
    <text evidence="3">The sequence shown here is derived from an EMBL/GenBank/DDBJ whole genome shotgun (WGS) entry which is preliminary data.</text>
</comment>
<proteinExistence type="predicted"/>
<name>A0ABR9JWQ5_9ACTN</name>
<evidence type="ECO:0000313" key="3">
    <source>
        <dbReference type="EMBL" id="MBE1535010.1"/>
    </source>
</evidence>
<feature type="region of interest" description="Disordered" evidence="1">
    <location>
        <begin position="1"/>
        <end position="105"/>
    </location>
</feature>
<dbReference type="RefSeq" id="WP_192761291.1">
    <property type="nucleotide sequence ID" value="NZ_JADBDZ010000001.1"/>
</dbReference>
<sequence length="435" mass="45506">MTTPPNADNPDDGLADVRPETPDATRAEPSGVGSEAASAGAPDGSAPANVWAQPGAAATDGPEPAFPFPAGPPGAAFPPPPPPGAVPPGPFGGPMAPPPPEPTRTSPHAIVALVTGLLGLVPIAIGFGIAGLVQARRRTHKGRDLAIGGLVAAVTWSAIGIIAAGGAVVSEFSVERDASGEITDGGRVHFASLKKGDCYTGFAPDAEEVMFVEAVPCAEPHRGEITARLPVGPVKNFGPGTMFERADLYCQGETEWVSKSRFYADLYPYVYVPEPGGLTSADEKGEVVCAMHYTASGTLDVPLSDTVDADRRTYDELRAGDCIAEIEESGEESLVTGAVKLLPCNKPHRYQVYAQFDIPKDAASSGKAPSQKFLDKQGEQQCDRRFDAALRNAPSRDYEITWIVPTELSWSISRGVVCFVGSMDGAPLKKSIVTD</sequence>
<dbReference type="EMBL" id="JADBDZ010000001">
    <property type="protein sequence ID" value="MBE1535010.1"/>
    <property type="molecule type" value="Genomic_DNA"/>
</dbReference>
<feature type="transmembrane region" description="Helical" evidence="2">
    <location>
        <begin position="109"/>
        <end position="133"/>
    </location>
</feature>
<organism evidence="3 4">
    <name type="scientific">Actinomadura algeriensis</name>
    <dbReference type="NCBI Taxonomy" id="1679523"/>
    <lineage>
        <taxon>Bacteria</taxon>
        <taxon>Bacillati</taxon>
        <taxon>Actinomycetota</taxon>
        <taxon>Actinomycetes</taxon>
        <taxon>Streptosporangiales</taxon>
        <taxon>Thermomonosporaceae</taxon>
        <taxon>Actinomadura</taxon>
    </lineage>
</organism>
<keyword evidence="2" id="KW-1133">Transmembrane helix</keyword>